<dbReference type="Proteomes" id="UP001500063">
    <property type="component" value="Unassembled WGS sequence"/>
</dbReference>
<evidence type="ECO:0000256" key="1">
    <source>
        <dbReference type="SAM" id="MobiDB-lite"/>
    </source>
</evidence>
<gene>
    <name evidence="2" type="ORF">GCM10010319_69430</name>
</gene>
<sequence length="89" mass="9803">MAGHQPAGEEGHHAHREGERQGLPELAVARELEEGELVELRLAEPTRPVSIVAQWHPRLGLAERPLRTLLDLARRADPLPEASRPAEAS</sequence>
<organism evidence="2 3">
    <name type="scientific">Streptomyces blastmyceticus</name>
    <dbReference type="NCBI Taxonomy" id="68180"/>
    <lineage>
        <taxon>Bacteria</taxon>
        <taxon>Bacillati</taxon>
        <taxon>Actinomycetota</taxon>
        <taxon>Actinomycetes</taxon>
        <taxon>Kitasatosporales</taxon>
        <taxon>Streptomycetaceae</taxon>
        <taxon>Streptomyces</taxon>
    </lineage>
</organism>
<keyword evidence="3" id="KW-1185">Reference proteome</keyword>
<name>A0ABN0Y2M9_9ACTN</name>
<feature type="region of interest" description="Disordered" evidence="1">
    <location>
        <begin position="1"/>
        <end position="24"/>
    </location>
</feature>
<dbReference type="EMBL" id="BAAABW010000042">
    <property type="protein sequence ID" value="GAA0381102.1"/>
    <property type="molecule type" value="Genomic_DNA"/>
</dbReference>
<evidence type="ECO:0000313" key="2">
    <source>
        <dbReference type="EMBL" id="GAA0381102.1"/>
    </source>
</evidence>
<comment type="caution">
    <text evidence="2">The sequence shown here is derived from an EMBL/GenBank/DDBJ whole genome shotgun (WGS) entry which is preliminary data.</text>
</comment>
<reference evidence="2 3" key="1">
    <citation type="journal article" date="2019" name="Int. J. Syst. Evol. Microbiol.">
        <title>The Global Catalogue of Microorganisms (GCM) 10K type strain sequencing project: providing services to taxonomists for standard genome sequencing and annotation.</title>
        <authorList>
            <consortium name="The Broad Institute Genomics Platform"/>
            <consortium name="The Broad Institute Genome Sequencing Center for Infectious Disease"/>
            <person name="Wu L."/>
            <person name="Ma J."/>
        </authorList>
    </citation>
    <scope>NUCLEOTIDE SEQUENCE [LARGE SCALE GENOMIC DNA]</scope>
    <source>
        <strain evidence="2 3">JCM 4565</strain>
    </source>
</reference>
<feature type="compositionally biased region" description="Basic and acidic residues" evidence="1">
    <location>
        <begin position="7"/>
        <end position="24"/>
    </location>
</feature>
<protein>
    <submittedName>
        <fullName evidence="2">Uncharacterized protein</fullName>
    </submittedName>
</protein>
<accession>A0ABN0Y2M9</accession>
<evidence type="ECO:0000313" key="3">
    <source>
        <dbReference type="Proteomes" id="UP001500063"/>
    </source>
</evidence>
<proteinExistence type="predicted"/>